<sequence>MLLAGTLLLSMSPLSHANEQVTFQLDWLPGGDKAPVYVGLAQGFFEEEGLEVRISQGRGSTDAMTKLATRQADIGLADITALMVAQAEGGIPVKGVYSVFSQAPHAFYVLESSGIESVADVEGKRIATSPFTSSNLFLPLLLELNGVDDGDIELIQSDPGTLSPMLLNGRTDVVISWVTDHERYAANARSADESLRVIPWHEAGLEAYATTLVASERFLEERPEVARRFISAYEKAIEYTWENPQEAAEAVHAVVPEVEVEMAASTIEAIRSLVFNDASDAHGLGTFDPERLATTWQWTAEAQDMDPAQLDPESIIDRSFMPGGDS</sequence>
<dbReference type="EMBL" id="PNRF01000047">
    <property type="protein sequence ID" value="PMR72131.1"/>
    <property type="molecule type" value="Genomic_DNA"/>
</dbReference>
<dbReference type="OrthoDB" id="9815602at2"/>
<name>A0A2N7TVA9_9GAMM</name>
<dbReference type="GO" id="GO:0009228">
    <property type="term" value="P:thiamine biosynthetic process"/>
    <property type="evidence" value="ECO:0007669"/>
    <property type="project" value="InterPro"/>
</dbReference>
<proteinExistence type="predicted"/>
<protein>
    <recommendedName>
        <fullName evidence="2">SsuA/THI5-like domain-containing protein</fullName>
    </recommendedName>
</protein>
<feature type="domain" description="SsuA/THI5-like" evidence="2">
    <location>
        <begin position="34"/>
        <end position="247"/>
    </location>
</feature>
<feature type="chain" id="PRO_5014646706" description="SsuA/THI5-like domain-containing protein" evidence="1">
    <location>
        <begin position="18"/>
        <end position="326"/>
    </location>
</feature>
<keyword evidence="4" id="KW-1185">Reference proteome</keyword>
<evidence type="ECO:0000259" key="2">
    <source>
        <dbReference type="Pfam" id="PF09084"/>
    </source>
</evidence>
<reference evidence="3 4" key="1">
    <citation type="submission" date="2018-01" db="EMBL/GenBank/DDBJ databases">
        <title>Halomonas endophytica sp. nov., isolated from storage liquid in the stems of Populus euphratica.</title>
        <authorList>
            <person name="Chen C."/>
        </authorList>
    </citation>
    <scope>NUCLEOTIDE SEQUENCE [LARGE SCALE GENOMIC DNA]</scope>
    <source>
        <strain evidence="3 4">MC28</strain>
    </source>
</reference>
<dbReference type="AlphaFoldDB" id="A0A2N7TVA9"/>
<comment type="caution">
    <text evidence="3">The sequence shown here is derived from an EMBL/GenBank/DDBJ whole genome shotgun (WGS) entry which is preliminary data.</text>
</comment>
<feature type="signal peptide" evidence="1">
    <location>
        <begin position="1"/>
        <end position="17"/>
    </location>
</feature>
<evidence type="ECO:0000256" key="1">
    <source>
        <dbReference type="SAM" id="SignalP"/>
    </source>
</evidence>
<dbReference type="InterPro" id="IPR015168">
    <property type="entry name" value="SsuA/THI5"/>
</dbReference>
<dbReference type="Pfam" id="PF09084">
    <property type="entry name" value="NMT1"/>
    <property type="match status" value="1"/>
</dbReference>
<dbReference type="InterPro" id="IPR027939">
    <property type="entry name" value="NMT1/THI5"/>
</dbReference>
<dbReference type="Proteomes" id="UP000235803">
    <property type="component" value="Unassembled WGS sequence"/>
</dbReference>
<dbReference type="SUPFAM" id="SSF53850">
    <property type="entry name" value="Periplasmic binding protein-like II"/>
    <property type="match status" value="1"/>
</dbReference>
<gene>
    <name evidence="3" type="ORF">C1H69_22240</name>
</gene>
<organism evidence="3 4">
    <name type="scientific">Billgrantia endophytica</name>
    <dbReference type="NCBI Taxonomy" id="2033802"/>
    <lineage>
        <taxon>Bacteria</taxon>
        <taxon>Pseudomonadati</taxon>
        <taxon>Pseudomonadota</taxon>
        <taxon>Gammaproteobacteria</taxon>
        <taxon>Oceanospirillales</taxon>
        <taxon>Halomonadaceae</taxon>
        <taxon>Billgrantia</taxon>
    </lineage>
</organism>
<keyword evidence="1" id="KW-0732">Signal</keyword>
<dbReference type="PANTHER" id="PTHR31528">
    <property type="entry name" value="4-AMINO-5-HYDROXYMETHYL-2-METHYLPYRIMIDINE PHOSPHATE SYNTHASE THI11-RELATED"/>
    <property type="match status" value="1"/>
</dbReference>
<dbReference type="PANTHER" id="PTHR31528:SF15">
    <property type="entry name" value="RIBOFLAVIN-BINDING PROTEIN RIBY"/>
    <property type="match status" value="1"/>
</dbReference>
<evidence type="ECO:0000313" key="3">
    <source>
        <dbReference type="EMBL" id="PMR72131.1"/>
    </source>
</evidence>
<evidence type="ECO:0000313" key="4">
    <source>
        <dbReference type="Proteomes" id="UP000235803"/>
    </source>
</evidence>
<accession>A0A2N7TVA9</accession>
<dbReference type="Gene3D" id="3.40.190.10">
    <property type="entry name" value="Periplasmic binding protein-like II"/>
    <property type="match status" value="2"/>
</dbReference>